<dbReference type="PANTHER" id="PTHR35889">
    <property type="entry name" value="CYCLOINULO-OLIGOSACCHARIDE FRUCTANOTRANSFERASE-RELATED"/>
    <property type="match status" value="1"/>
</dbReference>
<gene>
    <name evidence="4" type="ORF">CA13_12980</name>
</gene>
<evidence type="ECO:0000256" key="1">
    <source>
        <dbReference type="SAM" id="SignalP"/>
    </source>
</evidence>
<dbReference type="Pfam" id="PF07587">
    <property type="entry name" value="PSD1"/>
    <property type="match status" value="1"/>
</dbReference>
<dbReference type="RefSeq" id="WP_419193982.1">
    <property type="nucleotide sequence ID" value="NZ_SJPJ01000001.1"/>
</dbReference>
<evidence type="ECO:0000313" key="4">
    <source>
        <dbReference type="EMBL" id="TWT79891.1"/>
    </source>
</evidence>
<feature type="domain" description="DUF1553" evidence="3">
    <location>
        <begin position="296"/>
        <end position="538"/>
    </location>
</feature>
<protein>
    <recommendedName>
        <fullName evidence="6">DUF1553 domain-containing protein</fullName>
    </recommendedName>
</protein>
<keyword evidence="1" id="KW-0732">Signal</keyword>
<dbReference type="PANTHER" id="PTHR35889:SF3">
    <property type="entry name" value="F-BOX DOMAIN-CONTAINING PROTEIN"/>
    <property type="match status" value="1"/>
</dbReference>
<feature type="domain" description="DUF1549" evidence="2">
    <location>
        <begin position="46"/>
        <end position="184"/>
    </location>
</feature>
<feature type="chain" id="PRO_5022907411" description="DUF1553 domain-containing protein" evidence="1">
    <location>
        <begin position="23"/>
        <end position="568"/>
    </location>
</feature>
<dbReference type="AlphaFoldDB" id="A0A5C5YZA8"/>
<reference evidence="4 5" key="1">
    <citation type="submission" date="2019-02" db="EMBL/GenBank/DDBJ databases">
        <title>Deep-cultivation of Planctomycetes and their phenomic and genomic characterization uncovers novel biology.</title>
        <authorList>
            <person name="Wiegand S."/>
            <person name="Jogler M."/>
            <person name="Boedeker C."/>
            <person name="Pinto D."/>
            <person name="Vollmers J."/>
            <person name="Rivas-Marin E."/>
            <person name="Kohn T."/>
            <person name="Peeters S.H."/>
            <person name="Heuer A."/>
            <person name="Rast P."/>
            <person name="Oberbeckmann S."/>
            <person name="Bunk B."/>
            <person name="Jeske O."/>
            <person name="Meyerdierks A."/>
            <person name="Storesund J.E."/>
            <person name="Kallscheuer N."/>
            <person name="Luecker S."/>
            <person name="Lage O.M."/>
            <person name="Pohl T."/>
            <person name="Merkel B.J."/>
            <person name="Hornburger P."/>
            <person name="Mueller R.-W."/>
            <person name="Bruemmer F."/>
            <person name="Labrenz M."/>
            <person name="Spormann A.M."/>
            <person name="Op Den Camp H."/>
            <person name="Overmann J."/>
            <person name="Amann R."/>
            <person name="Jetten M.S.M."/>
            <person name="Mascher T."/>
            <person name="Medema M.H."/>
            <person name="Devos D.P."/>
            <person name="Kaster A.-K."/>
            <person name="Ovreas L."/>
            <person name="Rohde M."/>
            <person name="Galperin M.Y."/>
            <person name="Jogler C."/>
        </authorList>
    </citation>
    <scope>NUCLEOTIDE SEQUENCE [LARGE SCALE GENOMIC DNA]</scope>
    <source>
        <strain evidence="4 5">CA13</strain>
    </source>
</reference>
<comment type="caution">
    <text evidence="4">The sequence shown here is derived from an EMBL/GenBank/DDBJ whole genome shotgun (WGS) entry which is preliminary data.</text>
</comment>
<feature type="signal peptide" evidence="1">
    <location>
        <begin position="1"/>
        <end position="22"/>
    </location>
</feature>
<organism evidence="4 5">
    <name type="scientific">Novipirellula herctigrandis</name>
    <dbReference type="NCBI Taxonomy" id="2527986"/>
    <lineage>
        <taxon>Bacteria</taxon>
        <taxon>Pseudomonadati</taxon>
        <taxon>Planctomycetota</taxon>
        <taxon>Planctomycetia</taxon>
        <taxon>Pirellulales</taxon>
        <taxon>Pirellulaceae</taxon>
        <taxon>Novipirellula</taxon>
    </lineage>
</organism>
<dbReference type="InterPro" id="IPR011444">
    <property type="entry name" value="DUF1549"/>
</dbReference>
<keyword evidence="5" id="KW-1185">Reference proteome</keyword>
<dbReference type="Proteomes" id="UP000315010">
    <property type="component" value="Unassembled WGS sequence"/>
</dbReference>
<accession>A0A5C5YZA8</accession>
<dbReference type="Pfam" id="PF07583">
    <property type="entry name" value="PSCyt2"/>
    <property type="match status" value="1"/>
</dbReference>
<sequence length="568" mass="64146" precursor="true">MKISLWIVFVLLPTMLTVNANADGPPQSPPSRAVFESTRPVNRTGKIDRLVVDSLDSLGIKPVLCSDAVFIRRAYLDTIGTLPTATEVRQFLAAPNTANKRIRLINRLLDREEFADYWAMKWSDVLRIKAEFPINLWPNAAQAYHHWVRTSIAQNKPYDQFARELLTSSGSNFRVAPVNFYRAVQNKTPEGLAGAVALTFMGSRADSWPAERLDGMAAFFSRVGYKPTSEWKEEIVFWDPMHESIDAANFAPGSAVPGKVAELKTNDEGSSSKQRPTMAVFPGGRKVKISADVDPRTQFADWLIRDENPYFARSIVNRVWAWIVGRGIVEPADDFRHDNPAAHPELLAYLEKEFINSDYDLKSLYRMILSSQVYQFSSLPDSKQLSDSKQPDLKNGGVALMAHYPVRRLDAEVLIDAVNQITGTNDLYTSAIPEPFTYIPRDQRAIAIADGSITSPFLALFGRSARATGMADERNNKPVPAQWLHMLNSSHIQTKLERGGKLRNIFTAKSLPRKKIEELYLTILSRYPTEDELKIAMSYPKTRGKFRWEDGIDISWALINSTEFLYRH</sequence>
<evidence type="ECO:0000259" key="2">
    <source>
        <dbReference type="Pfam" id="PF07583"/>
    </source>
</evidence>
<dbReference type="EMBL" id="SJPJ01000001">
    <property type="protein sequence ID" value="TWT79891.1"/>
    <property type="molecule type" value="Genomic_DNA"/>
</dbReference>
<evidence type="ECO:0000313" key="5">
    <source>
        <dbReference type="Proteomes" id="UP000315010"/>
    </source>
</evidence>
<dbReference type="InterPro" id="IPR022655">
    <property type="entry name" value="DUF1553"/>
</dbReference>
<evidence type="ECO:0000259" key="3">
    <source>
        <dbReference type="Pfam" id="PF07587"/>
    </source>
</evidence>
<name>A0A5C5YZA8_9BACT</name>
<proteinExistence type="predicted"/>
<evidence type="ECO:0008006" key="6">
    <source>
        <dbReference type="Google" id="ProtNLM"/>
    </source>
</evidence>